<dbReference type="Pfam" id="PF00326">
    <property type="entry name" value="Peptidase_S9"/>
    <property type="match status" value="1"/>
</dbReference>
<keyword evidence="1" id="KW-0472">Membrane</keyword>
<feature type="transmembrane region" description="Helical" evidence="1">
    <location>
        <begin position="339"/>
        <end position="360"/>
    </location>
</feature>
<feature type="transmembrane region" description="Helical" evidence="1">
    <location>
        <begin position="7"/>
        <end position="26"/>
    </location>
</feature>
<dbReference type="AlphaFoldDB" id="A0A919Q7U1"/>
<name>A0A919Q7U1_9ACTN</name>
<dbReference type="GO" id="GO:0008236">
    <property type="term" value="F:serine-type peptidase activity"/>
    <property type="evidence" value="ECO:0007669"/>
    <property type="project" value="InterPro"/>
</dbReference>
<dbReference type="GO" id="GO:0006508">
    <property type="term" value="P:proteolysis"/>
    <property type="evidence" value="ECO:0007669"/>
    <property type="project" value="InterPro"/>
</dbReference>
<sequence length="492" mass="52956">MMVGRGTVSVVAGVFVATLAILGYLLPPPAFDPPPLANRPAFQELPAQPAAEYGAVDTSAPFQVQRVAVQARGEVLNATIRSPKTPGRHPAMVFVQGSGSGSGDEFTSQAEWLAKSGIVTLAYDKRTIGYSFRSRDFGLLAEDALHMIDVLRARPDVNPAKTGLWGVSEGGWVVPIAAAKSRDVAYAVLVSSPNVSPMRQVAFALNEQLERLHAPTGVRDLLTRAMGGVGFDFLRYDSVPALSKITQPTLALYGTMDPSIPFVQSTETLINSLPTSDYTIRFLAGADHAMRINGGRFVPGYLPTLANWIQGLPHLPQLKMAGATPVQRFQASDVPAAPWYGGSTFLTLTLMLAAVGYVAAPVTEMVVRLRGRDLRHQTNTQLWPVLRRRLRRMAWTGLGLLAAVLAFITLIVLFSVNQAGAWPAVQSGWLVIRLLAVLILAQEVGAAGALIVGLRNGWRPSRWQQITLIGVLGGTGLLLVTAAYYGLFAFPW</sequence>
<evidence type="ECO:0000313" key="4">
    <source>
        <dbReference type="Proteomes" id="UP000640052"/>
    </source>
</evidence>
<dbReference type="PANTHER" id="PTHR43265">
    <property type="entry name" value="ESTERASE ESTD"/>
    <property type="match status" value="1"/>
</dbReference>
<comment type="caution">
    <text evidence="3">The sequence shown here is derived from an EMBL/GenBank/DDBJ whole genome shotgun (WGS) entry which is preliminary data.</text>
</comment>
<dbReference type="GO" id="GO:0052689">
    <property type="term" value="F:carboxylic ester hydrolase activity"/>
    <property type="evidence" value="ECO:0007669"/>
    <property type="project" value="TreeGrafter"/>
</dbReference>
<dbReference type="SUPFAM" id="SSF53474">
    <property type="entry name" value="alpha/beta-Hydrolases"/>
    <property type="match status" value="1"/>
</dbReference>
<feature type="domain" description="Peptidase S9 prolyl oligopeptidase catalytic" evidence="2">
    <location>
        <begin position="140"/>
        <end position="288"/>
    </location>
</feature>
<dbReference type="Proteomes" id="UP000640052">
    <property type="component" value="Unassembled WGS sequence"/>
</dbReference>
<evidence type="ECO:0000313" key="3">
    <source>
        <dbReference type="EMBL" id="GIH24044.1"/>
    </source>
</evidence>
<organism evidence="3 4">
    <name type="scientific">Acrocarpospora phusangensis</name>
    <dbReference type="NCBI Taxonomy" id="1070424"/>
    <lineage>
        <taxon>Bacteria</taxon>
        <taxon>Bacillati</taxon>
        <taxon>Actinomycetota</taxon>
        <taxon>Actinomycetes</taxon>
        <taxon>Streptosporangiales</taxon>
        <taxon>Streptosporangiaceae</taxon>
        <taxon>Acrocarpospora</taxon>
    </lineage>
</organism>
<evidence type="ECO:0000259" key="2">
    <source>
        <dbReference type="Pfam" id="PF00326"/>
    </source>
</evidence>
<dbReference type="InterPro" id="IPR053145">
    <property type="entry name" value="AB_hydrolase_Est10"/>
</dbReference>
<dbReference type="EMBL" id="BOOA01000015">
    <property type="protein sequence ID" value="GIH24044.1"/>
    <property type="molecule type" value="Genomic_DNA"/>
</dbReference>
<dbReference type="InterPro" id="IPR029058">
    <property type="entry name" value="AB_hydrolase_fold"/>
</dbReference>
<protein>
    <recommendedName>
        <fullName evidence="2">Peptidase S9 prolyl oligopeptidase catalytic domain-containing protein</fullName>
    </recommendedName>
</protein>
<dbReference type="InterPro" id="IPR001375">
    <property type="entry name" value="Peptidase_S9_cat"/>
</dbReference>
<proteinExistence type="predicted"/>
<keyword evidence="1" id="KW-1133">Transmembrane helix</keyword>
<feature type="transmembrane region" description="Helical" evidence="1">
    <location>
        <begin position="466"/>
        <end position="487"/>
    </location>
</feature>
<keyword evidence="1" id="KW-0812">Transmembrane</keyword>
<evidence type="ECO:0000256" key="1">
    <source>
        <dbReference type="SAM" id="Phobius"/>
    </source>
</evidence>
<gene>
    <name evidence="3" type="ORF">Aph01nite_23540</name>
</gene>
<dbReference type="PANTHER" id="PTHR43265:SF1">
    <property type="entry name" value="ESTERASE ESTD"/>
    <property type="match status" value="1"/>
</dbReference>
<dbReference type="Gene3D" id="3.40.50.1820">
    <property type="entry name" value="alpha/beta hydrolase"/>
    <property type="match status" value="1"/>
</dbReference>
<feature type="transmembrane region" description="Helical" evidence="1">
    <location>
        <begin position="428"/>
        <end position="454"/>
    </location>
</feature>
<dbReference type="RefSeq" id="WP_204040826.1">
    <property type="nucleotide sequence ID" value="NZ_BOOA01000015.1"/>
</dbReference>
<reference evidence="3" key="1">
    <citation type="submission" date="2021-01" db="EMBL/GenBank/DDBJ databases">
        <title>Whole genome shotgun sequence of Acrocarpospora phusangensis NBRC 108782.</title>
        <authorList>
            <person name="Komaki H."/>
            <person name="Tamura T."/>
        </authorList>
    </citation>
    <scope>NUCLEOTIDE SEQUENCE</scope>
    <source>
        <strain evidence="3">NBRC 108782</strain>
    </source>
</reference>
<feature type="transmembrane region" description="Helical" evidence="1">
    <location>
        <begin position="393"/>
        <end position="416"/>
    </location>
</feature>
<keyword evidence="4" id="KW-1185">Reference proteome</keyword>
<accession>A0A919Q7U1</accession>